<feature type="transmembrane region" description="Helical" evidence="1">
    <location>
        <begin position="229"/>
        <end position="248"/>
    </location>
</feature>
<keyword evidence="1" id="KW-0472">Membrane</keyword>
<feature type="transmembrane region" description="Helical" evidence="1">
    <location>
        <begin position="72"/>
        <end position="93"/>
    </location>
</feature>
<feature type="transmembrane region" description="Helical" evidence="1">
    <location>
        <begin position="49"/>
        <end position="66"/>
    </location>
</feature>
<comment type="caution">
    <text evidence="2">The sequence shown here is derived from an EMBL/GenBank/DDBJ whole genome shotgun (WGS) entry which is preliminary data.</text>
</comment>
<keyword evidence="1" id="KW-1133">Transmembrane helix</keyword>
<dbReference type="Proteomes" id="UP001239445">
    <property type="component" value="Unassembled WGS sequence"/>
</dbReference>
<accession>A0AAJ0F684</accession>
<keyword evidence="1" id="KW-0812">Transmembrane</keyword>
<protein>
    <submittedName>
        <fullName evidence="2">Uncharacterized protein</fullName>
    </submittedName>
</protein>
<feature type="transmembrane region" description="Helical" evidence="1">
    <location>
        <begin position="149"/>
        <end position="173"/>
    </location>
</feature>
<evidence type="ECO:0000256" key="1">
    <source>
        <dbReference type="SAM" id="Phobius"/>
    </source>
</evidence>
<feature type="transmembrane region" description="Helical" evidence="1">
    <location>
        <begin position="105"/>
        <end position="123"/>
    </location>
</feature>
<dbReference type="AlphaFoldDB" id="A0AAJ0F684"/>
<organism evidence="2 3">
    <name type="scientific">Echria macrotheca</name>
    <dbReference type="NCBI Taxonomy" id="438768"/>
    <lineage>
        <taxon>Eukaryota</taxon>
        <taxon>Fungi</taxon>
        <taxon>Dikarya</taxon>
        <taxon>Ascomycota</taxon>
        <taxon>Pezizomycotina</taxon>
        <taxon>Sordariomycetes</taxon>
        <taxon>Sordariomycetidae</taxon>
        <taxon>Sordariales</taxon>
        <taxon>Schizotheciaceae</taxon>
        <taxon>Echria</taxon>
    </lineage>
</organism>
<dbReference type="EMBL" id="MU839833">
    <property type="protein sequence ID" value="KAK1755382.1"/>
    <property type="molecule type" value="Genomic_DNA"/>
</dbReference>
<proteinExistence type="predicted"/>
<name>A0AAJ0F684_9PEZI</name>
<evidence type="ECO:0000313" key="2">
    <source>
        <dbReference type="EMBL" id="KAK1755382.1"/>
    </source>
</evidence>
<gene>
    <name evidence="2" type="ORF">QBC47DRAFT_401548</name>
</gene>
<keyword evidence="3" id="KW-1185">Reference proteome</keyword>
<sequence>MSIRSDESKCAFGGNPDLYGIGVRVGIYMQWAAQVLVTIWKPSAEPSTLVVKLLLQVAILLSLIIMTANGEAVAVDVLIAFWLLFGPLPSLHLKRLNPFASLYGLPRIAMDTATAAFYCWFWVVGWEKLEPSGCHAVAFFGNVSVDGPFRVFCMVAVIAYLVLCTAMIVIRLVRPKMPHKWWKHKWEEQLDPRVEPSLLVLSVVWSLFSIAVVEYLIKANSVESVNDLQAIGQFIALLTGGFSVLSVLQDPLLLGFGVRRSSSSSNSSISQ</sequence>
<evidence type="ECO:0000313" key="3">
    <source>
        <dbReference type="Proteomes" id="UP001239445"/>
    </source>
</evidence>
<feature type="transmembrane region" description="Helical" evidence="1">
    <location>
        <begin position="194"/>
        <end position="217"/>
    </location>
</feature>
<reference evidence="2" key="1">
    <citation type="submission" date="2023-06" db="EMBL/GenBank/DDBJ databases">
        <title>Genome-scale phylogeny and comparative genomics of the fungal order Sordariales.</title>
        <authorList>
            <consortium name="Lawrence Berkeley National Laboratory"/>
            <person name="Hensen N."/>
            <person name="Bonometti L."/>
            <person name="Westerberg I."/>
            <person name="Brannstrom I.O."/>
            <person name="Guillou S."/>
            <person name="Cros-Aarteil S."/>
            <person name="Calhoun S."/>
            <person name="Haridas S."/>
            <person name="Kuo A."/>
            <person name="Mondo S."/>
            <person name="Pangilinan J."/>
            <person name="Riley R."/>
            <person name="Labutti K."/>
            <person name="Andreopoulos B."/>
            <person name="Lipzen A."/>
            <person name="Chen C."/>
            <person name="Yanf M."/>
            <person name="Daum C."/>
            <person name="Ng V."/>
            <person name="Clum A."/>
            <person name="Steindorff A."/>
            <person name="Ohm R."/>
            <person name="Martin F."/>
            <person name="Silar P."/>
            <person name="Natvig D."/>
            <person name="Lalanne C."/>
            <person name="Gautier V."/>
            <person name="Ament-Velasquez S.L."/>
            <person name="Kruys A."/>
            <person name="Hutchinson M.I."/>
            <person name="Powell A.J."/>
            <person name="Barry K."/>
            <person name="Miller A.N."/>
            <person name="Grigoriev I.V."/>
            <person name="Debuchy R."/>
            <person name="Gladieux P."/>
            <person name="Thoren M.H."/>
            <person name="Johannesson H."/>
        </authorList>
    </citation>
    <scope>NUCLEOTIDE SEQUENCE</scope>
    <source>
        <strain evidence="2">PSN4</strain>
    </source>
</reference>